<accession>A0A7G9R199</accession>
<reference evidence="3 4" key="1">
    <citation type="submission" date="2020-08" db="EMBL/GenBank/DDBJ databases">
        <title>Genome sequence of Phycicoccus endophyticus JCM 31784T.</title>
        <authorList>
            <person name="Hyun D.-W."/>
            <person name="Bae J.-W."/>
        </authorList>
    </citation>
    <scope>NUCLEOTIDE SEQUENCE [LARGE SCALE GENOMIC DNA]</scope>
    <source>
        <strain evidence="3 4">JCM 31784</strain>
    </source>
</reference>
<evidence type="ECO:0000259" key="2">
    <source>
        <dbReference type="Pfam" id="PF00117"/>
    </source>
</evidence>
<dbReference type="InterPro" id="IPR044992">
    <property type="entry name" value="ChyE-like"/>
</dbReference>
<dbReference type="Gene3D" id="3.40.50.880">
    <property type="match status" value="1"/>
</dbReference>
<dbReference type="GO" id="GO:0005829">
    <property type="term" value="C:cytosol"/>
    <property type="evidence" value="ECO:0007669"/>
    <property type="project" value="TreeGrafter"/>
</dbReference>
<dbReference type="PANTHER" id="PTHR42695:SF5">
    <property type="entry name" value="GLUTAMINE AMIDOTRANSFERASE YLR126C-RELATED"/>
    <property type="match status" value="1"/>
</dbReference>
<evidence type="ECO:0000256" key="1">
    <source>
        <dbReference type="SAM" id="MobiDB-lite"/>
    </source>
</evidence>
<dbReference type="CDD" id="cd01741">
    <property type="entry name" value="GATase1_1"/>
    <property type="match status" value="1"/>
</dbReference>
<keyword evidence="3" id="KW-0315">Glutamine amidotransferase</keyword>
<dbReference type="PANTHER" id="PTHR42695">
    <property type="entry name" value="GLUTAMINE AMIDOTRANSFERASE YLR126C-RELATED"/>
    <property type="match status" value="1"/>
</dbReference>
<feature type="region of interest" description="Disordered" evidence="1">
    <location>
        <begin position="109"/>
        <end position="131"/>
    </location>
</feature>
<dbReference type="PROSITE" id="PS51273">
    <property type="entry name" value="GATASE_TYPE_1"/>
    <property type="match status" value="1"/>
</dbReference>
<evidence type="ECO:0000313" key="3">
    <source>
        <dbReference type="EMBL" id="QNN49374.1"/>
    </source>
</evidence>
<evidence type="ECO:0000313" key="4">
    <source>
        <dbReference type="Proteomes" id="UP000515976"/>
    </source>
</evidence>
<sequence length="247" mass="25719">MADAGSPALLVVRNDPGSGPGRFAGWCAEAGVRLDLVDGADVPTDPDGHAGVVLLGGGFMPDADERAPWLPRERALCAAAVRDGVPLLGICLGAQLLAQVTGGRVLADSGRPERGSVTVRRLPPSDADPVLGGLPRTFPAIENHRDEVATLPPGAVHLAASDTCQHQAFRVGERAWGVQFHPEVGAERLDRWDPARLADEGVDLAALRAGAQAAEPASASAARLLLEGFLAVVRHPGRPTLRPPIDQ</sequence>
<dbReference type="AlphaFoldDB" id="A0A7G9R199"/>
<gene>
    <name evidence="3" type="ORF">H9L10_14450</name>
</gene>
<dbReference type="RefSeq" id="WP_166099588.1">
    <property type="nucleotide sequence ID" value="NZ_BMMY01000005.1"/>
</dbReference>
<dbReference type="InterPro" id="IPR017926">
    <property type="entry name" value="GATASE"/>
</dbReference>
<organism evidence="3 4">
    <name type="scientific">Phycicoccus endophyticus</name>
    <dbReference type="NCBI Taxonomy" id="1690220"/>
    <lineage>
        <taxon>Bacteria</taxon>
        <taxon>Bacillati</taxon>
        <taxon>Actinomycetota</taxon>
        <taxon>Actinomycetes</taxon>
        <taxon>Micrococcales</taxon>
        <taxon>Intrasporangiaceae</taxon>
        <taxon>Phycicoccus</taxon>
    </lineage>
</organism>
<dbReference type="InterPro" id="IPR029062">
    <property type="entry name" value="Class_I_gatase-like"/>
</dbReference>
<dbReference type="KEGG" id="pei:H9L10_14450"/>
<keyword evidence="3" id="KW-0808">Transferase</keyword>
<feature type="domain" description="Glutamine amidotransferase" evidence="2">
    <location>
        <begin position="52"/>
        <end position="187"/>
    </location>
</feature>
<name>A0A7G9R199_9MICO</name>
<dbReference type="SUPFAM" id="SSF52317">
    <property type="entry name" value="Class I glutamine amidotransferase-like"/>
    <property type="match status" value="1"/>
</dbReference>
<dbReference type="Pfam" id="PF00117">
    <property type="entry name" value="GATase"/>
    <property type="match status" value="1"/>
</dbReference>
<keyword evidence="4" id="KW-1185">Reference proteome</keyword>
<dbReference type="GO" id="GO:0016740">
    <property type="term" value="F:transferase activity"/>
    <property type="evidence" value="ECO:0007669"/>
    <property type="project" value="UniProtKB-KW"/>
</dbReference>
<dbReference type="Proteomes" id="UP000515976">
    <property type="component" value="Chromosome"/>
</dbReference>
<protein>
    <submittedName>
        <fullName evidence="3">Type 1 glutamine amidotransferase</fullName>
    </submittedName>
</protein>
<proteinExistence type="predicted"/>
<dbReference type="EMBL" id="CP060712">
    <property type="protein sequence ID" value="QNN49374.1"/>
    <property type="molecule type" value="Genomic_DNA"/>
</dbReference>